<organism evidence="1 2">
    <name type="scientific">Mya arenaria</name>
    <name type="common">Soft-shell clam</name>
    <dbReference type="NCBI Taxonomy" id="6604"/>
    <lineage>
        <taxon>Eukaryota</taxon>
        <taxon>Metazoa</taxon>
        <taxon>Spiralia</taxon>
        <taxon>Lophotrochozoa</taxon>
        <taxon>Mollusca</taxon>
        <taxon>Bivalvia</taxon>
        <taxon>Autobranchia</taxon>
        <taxon>Heteroconchia</taxon>
        <taxon>Euheterodonta</taxon>
        <taxon>Imparidentia</taxon>
        <taxon>Neoheterodontei</taxon>
        <taxon>Myida</taxon>
        <taxon>Myoidea</taxon>
        <taxon>Myidae</taxon>
        <taxon>Mya</taxon>
    </lineage>
</organism>
<evidence type="ECO:0000313" key="2">
    <source>
        <dbReference type="Proteomes" id="UP001164746"/>
    </source>
</evidence>
<keyword evidence="2" id="KW-1185">Reference proteome</keyword>
<reference evidence="1" key="1">
    <citation type="submission" date="2022-11" db="EMBL/GenBank/DDBJ databases">
        <title>Centuries of genome instability and evolution in soft-shell clam transmissible cancer (bioRxiv).</title>
        <authorList>
            <person name="Hart S.F.M."/>
            <person name="Yonemitsu M.A."/>
            <person name="Giersch R.M."/>
            <person name="Beal B.F."/>
            <person name="Arriagada G."/>
            <person name="Davis B.W."/>
            <person name="Ostrander E.A."/>
            <person name="Goff S.P."/>
            <person name="Metzger M.J."/>
        </authorList>
    </citation>
    <scope>NUCLEOTIDE SEQUENCE</scope>
    <source>
        <strain evidence="1">MELC-2E11</strain>
        <tissue evidence="1">Siphon/mantle</tissue>
    </source>
</reference>
<accession>A0ABY7G7R9</accession>
<name>A0ABY7G7R9_MYAAR</name>
<dbReference type="Proteomes" id="UP001164746">
    <property type="component" value="Chromosome 17"/>
</dbReference>
<gene>
    <name evidence="1" type="ORF">MAR_033002</name>
</gene>
<evidence type="ECO:0000313" key="1">
    <source>
        <dbReference type="EMBL" id="WAR30460.1"/>
    </source>
</evidence>
<protein>
    <submittedName>
        <fullName evidence="1">Uncharacterized protein</fullName>
    </submittedName>
</protein>
<dbReference type="EMBL" id="CP111028">
    <property type="protein sequence ID" value="WAR30460.1"/>
    <property type="molecule type" value="Genomic_DNA"/>
</dbReference>
<proteinExistence type="predicted"/>
<sequence length="87" mass="10260">MDLSHVYNNIFRGIQSTPQKLPVDRIPDIVERMQRDTRSSRAKKGLWYKGDNYVDPRSYSWKNLALFSDYQAQMWTPGGDIKTSYKK</sequence>